<evidence type="ECO:0000313" key="2">
    <source>
        <dbReference type="EMBL" id="EXJ82392.1"/>
    </source>
</evidence>
<comment type="caution">
    <text evidence="2">The sequence shown here is derived from an EMBL/GenBank/DDBJ whole genome shotgun (WGS) entry which is preliminary data.</text>
</comment>
<feature type="compositionally biased region" description="Basic residues" evidence="1">
    <location>
        <begin position="154"/>
        <end position="168"/>
    </location>
</feature>
<organism evidence="2 3">
    <name type="scientific">Capronia epimyces CBS 606.96</name>
    <dbReference type="NCBI Taxonomy" id="1182542"/>
    <lineage>
        <taxon>Eukaryota</taxon>
        <taxon>Fungi</taxon>
        <taxon>Dikarya</taxon>
        <taxon>Ascomycota</taxon>
        <taxon>Pezizomycotina</taxon>
        <taxon>Eurotiomycetes</taxon>
        <taxon>Chaetothyriomycetidae</taxon>
        <taxon>Chaetothyriales</taxon>
        <taxon>Herpotrichiellaceae</taxon>
        <taxon>Capronia</taxon>
    </lineage>
</organism>
<dbReference type="EMBL" id="AMGY01000005">
    <property type="protein sequence ID" value="EXJ82392.1"/>
    <property type="molecule type" value="Genomic_DNA"/>
</dbReference>
<feature type="region of interest" description="Disordered" evidence="1">
    <location>
        <begin position="281"/>
        <end position="312"/>
    </location>
</feature>
<dbReference type="OrthoDB" id="4160615at2759"/>
<name>W9XPE8_9EURO</name>
<dbReference type="Proteomes" id="UP000019478">
    <property type="component" value="Unassembled WGS sequence"/>
</dbReference>
<accession>W9XPE8</accession>
<sequence>MACADTPQRSAIPDLGDTPSAQLRKVRDQIVKNLESGGELYFDIFRSLQITRDGYQRFFDGVIRVIRNKHMDDLKRGTEASLQHLTDLTLRAFGYIVWTPGSPWLIHDDELPEDEVRLMHVRGAGKENDENARFYPIFEQLWLLMRNVLFERRPPRRPRGQAPRRRRQTQPSTPATQFDREDVGNLADTESSSSVAGPATMTFERNQAEVTRRVETLGERVSSRMPPATNRVMTADETEEGIVDLVVRLSQIRARSDPRIFAALWEQHIMRVEEFDAIEAEREESEPTAATASTTGDFGKDPNASQSHEPWISRGNPIEPVFLDSTLLRPIRPSVMSVYISVHHVASPVLLPENINLVLNPTAAASDVSQQAYHWLDAPVEEHTMHRFFTGINWRIKDHASKILGYVFSYGWNDALRFVSTGRLEFRGLAELDYKVAQEQGTENGGNEDAMDVDDCTANAKGKGKAKARATKESKVSQSVEFHLVQYRFLGMGWQQLQEDLAHAAKNGVRIYRMKVGVIALAQTAEA</sequence>
<dbReference type="GeneID" id="19170315"/>
<dbReference type="eggNOG" id="ENOG502T6NH">
    <property type="taxonomic scope" value="Eukaryota"/>
</dbReference>
<reference evidence="2 3" key="1">
    <citation type="submission" date="2013-03" db="EMBL/GenBank/DDBJ databases">
        <title>The Genome Sequence of Capronia epimyces CBS 606.96.</title>
        <authorList>
            <consortium name="The Broad Institute Genomics Platform"/>
            <person name="Cuomo C."/>
            <person name="de Hoog S."/>
            <person name="Gorbushina A."/>
            <person name="Walker B."/>
            <person name="Young S.K."/>
            <person name="Zeng Q."/>
            <person name="Gargeya S."/>
            <person name="Fitzgerald M."/>
            <person name="Haas B."/>
            <person name="Abouelleil A."/>
            <person name="Allen A.W."/>
            <person name="Alvarado L."/>
            <person name="Arachchi H.M."/>
            <person name="Berlin A.M."/>
            <person name="Chapman S.B."/>
            <person name="Gainer-Dewar J."/>
            <person name="Goldberg J."/>
            <person name="Griggs A."/>
            <person name="Gujja S."/>
            <person name="Hansen M."/>
            <person name="Howarth C."/>
            <person name="Imamovic A."/>
            <person name="Ireland A."/>
            <person name="Larimer J."/>
            <person name="McCowan C."/>
            <person name="Murphy C."/>
            <person name="Pearson M."/>
            <person name="Poon T.W."/>
            <person name="Priest M."/>
            <person name="Roberts A."/>
            <person name="Saif S."/>
            <person name="Shea T."/>
            <person name="Sisk P."/>
            <person name="Sykes S."/>
            <person name="Wortman J."/>
            <person name="Nusbaum C."/>
            <person name="Birren B."/>
        </authorList>
    </citation>
    <scope>NUCLEOTIDE SEQUENCE [LARGE SCALE GENOMIC DNA]</scope>
    <source>
        <strain evidence="2 3">CBS 606.96</strain>
    </source>
</reference>
<proteinExistence type="predicted"/>
<dbReference type="AlphaFoldDB" id="W9XPE8"/>
<keyword evidence="3" id="KW-1185">Reference proteome</keyword>
<protein>
    <submittedName>
        <fullName evidence="2">Uncharacterized protein</fullName>
    </submittedName>
</protein>
<feature type="region of interest" description="Disordered" evidence="1">
    <location>
        <begin position="153"/>
        <end position="212"/>
    </location>
</feature>
<dbReference type="RefSeq" id="XP_007734515.1">
    <property type="nucleotide sequence ID" value="XM_007736325.1"/>
</dbReference>
<gene>
    <name evidence="2" type="ORF">A1O3_06205</name>
</gene>
<dbReference type="HOGENOM" id="CLU_021421_0_0_1"/>
<evidence type="ECO:0000256" key="1">
    <source>
        <dbReference type="SAM" id="MobiDB-lite"/>
    </source>
</evidence>
<evidence type="ECO:0000313" key="3">
    <source>
        <dbReference type="Proteomes" id="UP000019478"/>
    </source>
</evidence>